<proteinExistence type="predicted"/>
<feature type="transmembrane region" description="Helical" evidence="6">
    <location>
        <begin position="157"/>
        <end position="179"/>
    </location>
</feature>
<feature type="transmembrane region" description="Helical" evidence="6">
    <location>
        <begin position="128"/>
        <end position="150"/>
    </location>
</feature>
<keyword evidence="5 6" id="KW-0472">Membrane</keyword>
<evidence type="ECO:0000313" key="8">
    <source>
        <dbReference type="Proteomes" id="UP000295008"/>
    </source>
</evidence>
<name>A0A4R1R8B9_HYDET</name>
<comment type="subcellular location">
    <subcellularLocation>
        <location evidence="1">Cell membrane</location>
        <topology evidence="1">Multi-pass membrane protein</topology>
    </subcellularLocation>
</comment>
<dbReference type="InterPro" id="IPR038730">
    <property type="entry name" value="HyfE-like"/>
</dbReference>
<dbReference type="OrthoDB" id="5298295at2"/>
<accession>A0A4R1R8B9</accession>
<evidence type="ECO:0000313" key="7">
    <source>
        <dbReference type="EMBL" id="TCL61848.1"/>
    </source>
</evidence>
<keyword evidence="3 6" id="KW-0812">Transmembrane</keyword>
<keyword evidence="2" id="KW-1003">Cell membrane</keyword>
<feature type="transmembrane region" description="Helical" evidence="6">
    <location>
        <begin position="12"/>
        <end position="34"/>
    </location>
</feature>
<feature type="transmembrane region" description="Helical" evidence="6">
    <location>
        <begin position="102"/>
        <end position="122"/>
    </location>
</feature>
<dbReference type="EMBL" id="SLUN01000031">
    <property type="protein sequence ID" value="TCL61848.1"/>
    <property type="molecule type" value="Genomic_DNA"/>
</dbReference>
<evidence type="ECO:0000256" key="1">
    <source>
        <dbReference type="ARBA" id="ARBA00004651"/>
    </source>
</evidence>
<dbReference type="RefSeq" id="WP_132016096.1">
    <property type="nucleotide sequence ID" value="NZ_SLUN01000031.1"/>
</dbReference>
<dbReference type="AlphaFoldDB" id="A0A4R1R8B9"/>
<keyword evidence="4 6" id="KW-1133">Transmembrane helix</keyword>
<evidence type="ECO:0000256" key="5">
    <source>
        <dbReference type="ARBA" id="ARBA00023136"/>
    </source>
</evidence>
<gene>
    <name evidence="7" type="ORF">EDC14_103117</name>
</gene>
<protein>
    <submittedName>
        <fullName evidence="7">Hydrogenase-4 component E</fullName>
    </submittedName>
</protein>
<feature type="transmembrane region" description="Helical" evidence="6">
    <location>
        <begin position="67"/>
        <end position="90"/>
    </location>
</feature>
<reference evidence="7 8" key="1">
    <citation type="submission" date="2019-03" db="EMBL/GenBank/DDBJ databases">
        <title>Genomic Encyclopedia of Type Strains, Phase IV (KMG-IV): sequencing the most valuable type-strain genomes for metagenomic binning, comparative biology and taxonomic classification.</title>
        <authorList>
            <person name="Goeker M."/>
        </authorList>
    </citation>
    <scope>NUCLEOTIDE SEQUENCE [LARGE SCALE GENOMIC DNA]</scope>
    <source>
        <strain evidence="7 8">LX-B</strain>
    </source>
</reference>
<feature type="transmembrane region" description="Helical" evidence="6">
    <location>
        <begin position="41"/>
        <end position="61"/>
    </location>
</feature>
<feature type="transmembrane region" description="Helical" evidence="6">
    <location>
        <begin position="185"/>
        <end position="206"/>
    </location>
</feature>
<dbReference type="PANTHER" id="PTHR38601">
    <property type="entry name" value="HYDROGENASE-4 COMPONENT E"/>
    <property type="match status" value="1"/>
</dbReference>
<evidence type="ECO:0000256" key="3">
    <source>
        <dbReference type="ARBA" id="ARBA00022692"/>
    </source>
</evidence>
<sequence>MFENSLHNLSHVAIPGWDLGLVAAALTTVLICLAKKYRNMTLLLIIQACCLSALTFFLGLASGEAHLLLAGLANLAFKGAVIPYLLWASLRKAGLDRRKDERFSVLAAGVWIGAIALLTVFLTPPLLAAAPVLSGRTLQCGLAGIFLGLWMMIFRNFLYSQVAGLLLMENGLYLVALALTSGMPVLIELGIMFDLFVAVVVVGILLERVRRLFETTAIDQLKQLRG</sequence>
<organism evidence="7 8">
    <name type="scientific">Hydrogenispora ethanolica</name>
    <dbReference type="NCBI Taxonomy" id="1082276"/>
    <lineage>
        <taxon>Bacteria</taxon>
        <taxon>Bacillati</taxon>
        <taxon>Bacillota</taxon>
        <taxon>Hydrogenispora</taxon>
    </lineage>
</organism>
<comment type="caution">
    <text evidence="7">The sequence shown here is derived from an EMBL/GenBank/DDBJ whole genome shotgun (WGS) entry which is preliminary data.</text>
</comment>
<keyword evidence="8" id="KW-1185">Reference proteome</keyword>
<evidence type="ECO:0000256" key="6">
    <source>
        <dbReference type="SAM" id="Phobius"/>
    </source>
</evidence>
<dbReference type="PANTHER" id="PTHR38601:SF1">
    <property type="entry name" value="HYDROGENASE-4 COMPONENT E"/>
    <property type="match status" value="1"/>
</dbReference>
<evidence type="ECO:0000256" key="2">
    <source>
        <dbReference type="ARBA" id="ARBA00022475"/>
    </source>
</evidence>
<dbReference type="GO" id="GO:0005886">
    <property type="term" value="C:plasma membrane"/>
    <property type="evidence" value="ECO:0007669"/>
    <property type="project" value="UniProtKB-SubCell"/>
</dbReference>
<evidence type="ECO:0000256" key="4">
    <source>
        <dbReference type="ARBA" id="ARBA00022989"/>
    </source>
</evidence>
<dbReference type="Proteomes" id="UP000295008">
    <property type="component" value="Unassembled WGS sequence"/>
</dbReference>